<dbReference type="AlphaFoldDB" id="A0A101QU50"/>
<evidence type="ECO:0000313" key="3">
    <source>
        <dbReference type="Proteomes" id="UP000053271"/>
    </source>
</evidence>
<reference evidence="2 3" key="1">
    <citation type="submission" date="2015-10" db="EMBL/GenBank/DDBJ databases">
        <title>Draft genome sequence of Streptomyces longwoodensis DSM 41677, type strain for the species Streptomyces longwoodensis.</title>
        <authorList>
            <person name="Ruckert C."/>
            <person name="Winkler A."/>
            <person name="Kalinowski J."/>
            <person name="Kampfer P."/>
            <person name="Glaeser S."/>
        </authorList>
    </citation>
    <scope>NUCLEOTIDE SEQUENCE [LARGE SCALE GENOMIC DNA]</scope>
    <source>
        <strain evidence="2 3">DSM 41677</strain>
    </source>
</reference>
<evidence type="ECO:0000313" key="2">
    <source>
        <dbReference type="EMBL" id="KUN35796.1"/>
    </source>
</evidence>
<dbReference type="STRING" id="68231.AQJ30_24305"/>
<dbReference type="EMBL" id="LMWS01000031">
    <property type="protein sequence ID" value="KUN35796.1"/>
    <property type="molecule type" value="Genomic_DNA"/>
</dbReference>
<organism evidence="2 3">
    <name type="scientific">Streptomyces longwoodensis</name>
    <dbReference type="NCBI Taxonomy" id="68231"/>
    <lineage>
        <taxon>Bacteria</taxon>
        <taxon>Bacillati</taxon>
        <taxon>Actinomycetota</taxon>
        <taxon>Actinomycetes</taxon>
        <taxon>Kitasatosporales</taxon>
        <taxon>Streptomycetaceae</taxon>
        <taxon>Streptomyces</taxon>
    </lineage>
</organism>
<dbReference type="Pfam" id="PF04149">
    <property type="entry name" value="DUF397"/>
    <property type="match status" value="1"/>
</dbReference>
<comment type="caution">
    <text evidence="2">The sequence shown here is derived from an EMBL/GenBank/DDBJ whole genome shotgun (WGS) entry which is preliminary data.</text>
</comment>
<dbReference type="GeneID" id="91427709"/>
<sequence>MQRVQTGVRSEAVEGAHWFKSRRSGGNGNCVEVARLADGCVAMRNSRYPEGPVLVYTREEIMAFLGGVKDGEFDFTLSRD</sequence>
<proteinExistence type="predicted"/>
<dbReference type="InterPro" id="IPR007278">
    <property type="entry name" value="DUF397"/>
</dbReference>
<keyword evidence="3" id="KW-1185">Reference proteome</keyword>
<dbReference type="Proteomes" id="UP000053271">
    <property type="component" value="Unassembled WGS sequence"/>
</dbReference>
<gene>
    <name evidence="2" type="ORF">AQJ30_24305</name>
</gene>
<feature type="domain" description="DUF397" evidence="1">
    <location>
        <begin position="16"/>
        <end position="69"/>
    </location>
</feature>
<accession>A0A101QU50</accession>
<dbReference type="RefSeq" id="WP_067237807.1">
    <property type="nucleotide sequence ID" value="NZ_CP107760.1"/>
</dbReference>
<name>A0A101QU50_9ACTN</name>
<evidence type="ECO:0000259" key="1">
    <source>
        <dbReference type="Pfam" id="PF04149"/>
    </source>
</evidence>
<protein>
    <submittedName>
        <fullName evidence="2">Regulator</fullName>
    </submittedName>
</protein>